<dbReference type="RefSeq" id="XP_066936086.1">
    <property type="nucleotide sequence ID" value="XM_067079985.1"/>
</dbReference>
<dbReference type="GO" id="GO:0005886">
    <property type="term" value="C:plasma membrane"/>
    <property type="evidence" value="ECO:0007669"/>
    <property type="project" value="TreeGrafter"/>
</dbReference>
<dbReference type="PRINTS" id="PR01078">
    <property type="entry name" value="AMINACHANNEL"/>
</dbReference>
<keyword evidence="7 11" id="KW-0406">Ion transport</keyword>
<keyword evidence="10 11" id="KW-0407">Ion channel</keyword>
<keyword evidence="8 12" id="KW-0472">Membrane</keyword>
<evidence type="ECO:0000256" key="8">
    <source>
        <dbReference type="ARBA" id="ARBA00023136"/>
    </source>
</evidence>
<name>A0A7M5TUH9_9CNID</name>
<accession>A0A7M5TUH9</accession>
<dbReference type="InterPro" id="IPR001873">
    <property type="entry name" value="ENaC"/>
</dbReference>
<dbReference type="AlphaFoldDB" id="A0A7M5TUH9"/>
<evidence type="ECO:0000256" key="6">
    <source>
        <dbReference type="ARBA" id="ARBA00023053"/>
    </source>
</evidence>
<keyword evidence="5 12" id="KW-1133">Transmembrane helix</keyword>
<evidence type="ECO:0000313" key="13">
    <source>
        <dbReference type="EnsemblMetazoa" id="CLYHEMP002027.1"/>
    </source>
</evidence>
<dbReference type="OrthoDB" id="6109890at2759"/>
<evidence type="ECO:0000256" key="12">
    <source>
        <dbReference type="SAM" id="Phobius"/>
    </source>
</evidence>
<keyword evidence="14" id="KW-1185">Reference proteome</keyword>
<evidence type="ECO:0000256" key="3">
    <source>
        <dbReference type="ARBA" id="ARBA00022461"/>
    </source>
</evidence>
<keyword evidence="2 11" id="KW-0813">Transport</keyword>
<dbReference type="GeneID" id="136823812"/>
<dbReference type="EnsemblMetazoa" id="CLYHEMT002027.1">
    <property type="protein sequence ID" value="CLYHEMP002027.1"/>
    <property type="gene ID" value="CLYHEMG002027"/>
</dbReference>
<evidence type="ECO:0000256" key="1">
    <source>
        <dbReference type="ARBA" id="ARBA00004141"/>
    </source>
</evidence>
<evidence type="ECO:0000256" key="11">
    <source>
        <dbReference type="RuleBase" id="RU000679"/>
    </source>
</evidence>
<keyword evidence="6" id="KW-0915">Sodium</keyword>
<reference evidence="13" key="1">
    <citation type="submission" date="2021-01" db="UniProtKB">
        <authorList>
            <consortium name="EnsemblMetazoa"/>
        </authorList>
    </citation>
    <scope>IDENTIFICATION</scope>
</reference>
<protein>
    <submittedName>
        <fullName evidence="13">Uncharacterized protein</fullName>
    </submittedName>
</protein>
<keyword evidence="4 11" id="KW-0812">Transmembrane</keyword>
<evidence type="ECO:0000256" key="5">
    <source>
        <dbReference type="ARBA" id="ARBA00022989"/>
    </source>
</evidence>
<keyword evidence="3 11" id="KW-0894">Sodium channel</keyword>
<feature type="transmembrane region" description="Helical" evidence="12">
    <location>
        <begin position="56"/>
        <end position="77"/>
    </location>
</feature>
<evidence type="ECO:0000256" key="2">
    <source>
        <dbReference type="ARBA" id="ARBA00022448"/>
    </source>
</evidence>
<keyword evidence="9 11" id="KW-0739">Sodium transport</keyword>
<proteinExistence type="inferred from homology"/>
<evidence type="ECO:0000256" key="7">
    <source>
        <dbReference type="ARBA" id="ARBA00023065"/>
    </source>
</evidence>
<feature type="transmembrane region" description="Helical" evidence="12">
    <location>
        <begin position="449"/>
        <end position="482"/>
    </location>
</feature>
<comment type="subcellular location">
    <subcellularLocation>
        <location evidence="1">Membrane</location>
        <topology evidence="1">Multi-pass membrane protein</topology>
    </subcellularLocation>
</comment>
<dbReference type="Proteomes" id="UP000594262">
    <property type="component" value="Unplaced"/>
</dbReference>
<evidence type="ECO:0000313" key="14">
    <source>
        <dbReference type="Proteomes" id="UP000594262"/>
    </source>
</evidence>
<dbReference type="PANTHER" id="PTHR11690:SF300">
    <property type="entry name" value="PICKPOCKET PROTEIN 19"/>
    <property type="match status" value="1"/>
</dbReference>
<organism evidence="13 14">
    <name type="scientific">Clytia hemisphaerica</name>
    <dbReference type="NCBI Taxonomy" id="252671"/>
    <lineage>
        <taxon>Eukaryota</taxon>
        <taxon>Metazoa</taxon>
        <taxon>Cnidaria</taxon>
        <taxon>Hydrozoa</taxon>
        <taxon>Hydroidolina</taxon>
        <taxon>Leptothecata</taxon>
        <taxon>Obeliida</taxon>
        <taxon>Clytiidae</taxon>
        <taxon>Clytia</taxon>
    </lineage>
</organism>
<evidence type="ECO:0000256" key="4">
    <source>
        <dbReference type="ARBA" id="ARBA00022692"/>
    </source>
</evidence>
<dbReference type="Pfam" id="PF00858">
    <property type="entry name" value="ASC"/>
    <property type="match status" value="1"/>
</dbReference>
<dbReference type="Gene3D" id="2.60.470.10">
    <property type="entry name" value="Acid-sensing ion channels like domains"/>
    <property type="match status" value="1"/>
</dbReference>
<evidence type="ECO:0000256" key="9">
    <source>
        <dbReference type="ARBA" id="ARBA00023201"/>
    </source>
</evidence>
<comment type="similarity">
    <text evidence="11">Belongs to the amiloride-sensitive sodium channel (TC 1.A.6) family.</text>
</comment>
<dbReference type="PANTHER" id="PTHR11690">
    <property type="entry name" value="AMILORIDE-SENSITIVE SODIUM CHANNEL-RELATED"/>
    <property type="match status" value="1"/>
</dbReference>
<evidence type="ECO:0000256" key="10">
    <source>
        <dbReference type="ARBA" id="ARBA00023303"/>
    </source>
</evidence>
<dbReference type="Gene3D" id="1.10.287.770">
    <property type="entry name" value="YojJ-like"/>
    <property type="match status" value="1"/>
</dbReference>
<sequence>MVQEILLQNRGLKMTKEESLDDETMTLSEKWKEFCDETTIHGFRAAFFSRNTCLKVFWRILLILATLLAGFLFYGVLMQYLKYEFKVSKEIDFNMDEVNFPRVTICNINSLSQKKINELGYQGDVDELIDFYHQMRGKTLNVSSPDTKRILNYFYAKNLNKTHDIISAFELGKREMLDDPFMRRVFPFSCKYENKPCSVDNFTEIFSFSYGKCIAFPKNKKDVLKGKFSGPGLQLTLNIHEEDMLDSRATFNGLAVFIHHQRETYRSDLSKKVFVPPGTMNNIHITVSMLESLPPPYSTKCGSKKYEVIDPNFAYSANLCAVDCISKIYSEECGCLTSDLKKFQDNIPECSMEQYDCYVRVYNHLLDNRTYRKCYQTCPTPCTMETFSLQTGQAKIGTKFLYKRLSEMRNLTFQESQDYISHNVVGLNIAFADVIYTKEKLTPSVDWKVLLATIGGSLGLCLGCSLITIIEFIVFCLTYLPFNKRKTQPSTK</sequence>
<dbReference type="GO" id="GO:0015280">
    <property type="term" value="F:ligand-gated sodium channel activity"/>
    <property type="evidence" value="ECO:0007669"/>
    <property type="project" value="TreeGrafter"/>
</dbReference>